<protein>
    <submittedName>
        <fullName evidence="11">Protein trachealess isoform X6</fullName>
    </submittedName>
</protein>
<dbReference type="Proteomes" id="UP001652626">
    <property type="component" value="Chromosome 20"/>
</dbReference>
<dbReference type="NCBIfam" id="TIGR00229">
    <property type="entry name" value="sensory_box"/>
    <property type="match status" value="1"/>
</dbReference>
<feature type="region of interest" description="Disordered" evidence="7">
    <location>
        <begin position="844"/>
        <end position="874"/>
    </location>
</feature>
<evidence type="ECO:0000313" key="11">
    <source>
        <dbReference type="RefSeq" id="XP_026497497.2"/>
    </source>
</evidence>
<organism evidence="10 11">
    <name type="scientific">Vanessa tameamea</name>
    <name type="common">Kamehameha butterfly</name>
    <dbReference type="NCBI Taxonomy" id="334116"/>
    <lineage>
        <taxon>Eukaryota</taxon>
        <taxon>Metazoa</taxon>
        <taxon>Ecdysozoa</taxon>
        <taxon>Arthropoda</taxon>
        <taxon>Hexapoda</taxon>
        <taxon>Insecta</taxon>
        <taxon>Pterygota</taxon>
        <taxon>Neoptera</taxon>
        <taxon>Endopterygota</taxon>
        <taxon>Lepidoptera</taxon>
        <taxon>Glossata</taxon>
        <taxon>Ditrysia</taxon>
        <taxon>Papilionoidea</taxon>
        <taxon>Nymphalidae</taxon>
        <taxon>Nymphalinae</taxon>
        <taxon>Vanessa</taxon>
    </lineage>
</organism>
<feature type="compositionally biased region" description="Polar residues" evidence="7">
    <location>
        <begin position="530"/>
        <end position="567"/>
    </location>
</feature>
<dbReference type="Gene3D" id="3.30.450.20">
    <property type="entry name" value="PAS domain"/>
    <property type="match status" value="2"/>
</dbReference>
<gene>
    <name evidence="11" type="primary">Trh</name>
</gene>
<keyword evidence="6" id="KW-0539">Nucleus</keyword>
<dbReference type="PROSITE" id="PS50112">
    <property type="entry name" value="PAS"/>
    <property type="match status" value="2"/>
</dbReference>
<feature type="domain" description="PAS" evidence="8">
    <location>
        <begin position="388"/>
        <end position="429"/>
    </location>
</feature>
<dbReference type="InterPro" id="IPR013767">
    <property type="entry name" value="PAS_fold"/>
</dbReference>
<dbReference type="InterPro" id="IPR011598">
    <property type="entry name" value="bHLH_dom"/>
</dbReference>
<proteinExistence type="predicted"/>
<evidence type="ECO:0000256" key="2">
    <source>
        <dbReference type="ARBA" id="ARBA00022737"/>
    </source>
</evidence>
<dbReference type="InterPro" id="IPR013655">
    <property type="entry name" value="PAS_fold_3"/>
</dbReference>
<dbReference type="SMART" id="SM00086">
    <property type="entry name" value="PAC"/>
    <property type="match status" value="1"/>
</dbReference>
<dbReference type="GeneID" id="113401695"/>
<dbReference type="AlphaFoldDB" id="A0A8B8IM29"/>
<feature type="domain" description="BHLH" evidence="9">
    <location>
        <begin position="89"/>
        <end position="142"/>
    </location>
</feature>
<dbReference type="GO" id="GO:0045944">
    <property type="term" value="P:positive regulation of transcription by RNA polymerase II"/>
    <property type="evidence" value="ECO:0007669"/>
    <property type="project" value="UniProtKB-ARBA"/>
</dbReference>
<feature type="region of interest" description="Disordered" evidence="7">
    <location>
        <begin position="722"/>
        <end position="749"/>
    </location>
</feature>
<feature type="compositionally biased region" description="Low complexity" evidence="7">
    <location>
        <begin position="844"/>
        <end position="856"/>
    </location>
</feature>
<evidence type="ECO:0000256" key="5">
    <source>
        <dbReference type="ARBA" id="ARBA00023163"/>
    </source>
</evidence>
<dbReference type="SUPFAM" id="SSF47459">
    <property type="entry name" value="HLH, helix-loop-helix DNA-binding domain"/>
    <property type="match status" value="1"/>
</dbReference>
<keyword evidence="2" id="KW-0677">Repeat</keyword>
<dbReference type="GO" id="GO:0046983">
    <property type="term" value="F:protein dimerization activity"/>
    <property type="evidence" value="ECO:0007669"/>
    <property type="project" value="InterPro"/>
</dbReference>
<feature type="region of interest" description="Disordered" evidence="7">
    <location>
        <begin position="261"/>
        <end position="282"/>
    </location>
</feature>
<feature type="region of interest" description="Disordered" evidence="7">
    <location>
        <begin position="494"/>
        <end position="612"/>
    </location>
</feature>
<evidence type="ECO:0000256" key="4">
    <source>
        <dbReference type="ARBA" id="ARBA00023125"/>
    </source>
</evidence>
<dbReference type="CDD" id="cd19733">
    <property type="entry name" value="bHLH-PAS_trachealess_like"/>
    <property type="match status" value="1"/>
</dbReference>
<sequence length="874" mass="96192">MEHPGGFASSPWAAMLGHGMHGMMQHEYTHPHAHASMPMDLHVPQAFPYYRYRDEALCWSDRKPSVDGVSNAASVNSRYYAQENCILELRKEKSRDAARSRRGKENYEFYELAKMLPLPAAITSQLDKASIIRLTISYLKLRDFSGHGDPPWSRDTPPTSKTLKVYHIVAGAQNRRTAAGLALELFEQHQGTHILQSLDGFALSVAADGRFLYISETVSIYLGLSQVEMTGSSIFDYVHQADHAEIAEQLGLSLAGRSGAGLNSPASGSEEGSQHGTNNPDVSAQMSLAASGSLYRGMDRAFCIRMKSTLTKRGCHFKSSGYRVVLMLCRLRPQYTFSHSRKTPPALLGMVALAIALPPPSVHEIRLESDMFVTRIGFDFRIAHCEPSRVSELLGYTAEELTGKNLYALCHGEDANKLRKCHVDLMNKGQVLTHYYRLMNKLGGYTWMQTCATVVCSSKNAEEQNIICVNYVISGREYPNTVMDCCQLEESVQGVKREETTGDPENGPPDADTPGAPPPPQRHTAERTEAPTNNDSASTAPQTSDVTHLTRLNDTQPIPLHTNQERTSPMPARRLKKRKHTTDCEDEAEKDDERRKSSSNPGAAISPADRDMNKANLALPESTDATSVRDLENAMSKHLPSVALDGKEISHRPTDFSTDALLKQQQQKSTIQWIGTQNHHLNHLNRQIPGNHTSTPASALLRQLYANRESVIRSNFLGDGRTGYYSSDGQSGPLPTPPGSEGSGYGEQLGHKGTDIGSLAYGGYADYHSAMTPPGSVSPRDKQQYALPYDNSAYSEALRHPYLGEAPLPLKPQAYSAVPGALDYASSLDQSQFFHPPSSFHLYHPQAHSAHASHSHQPVDKSAPPNTNWYSTSS</sequence>
<dbReference type="PANTHER" id="PTHR23043">
    <property type="entry name" value="HYPOXIA-INDUCIBLE FACTOR 1 ALPHA"/>
    <property type="match status" value="1"/>
</dbReference>
<dbReference type="InterPro" id="IPR001610">
    <property type="entry name" value="PAC"/>
</dbReference>
<dbReference type="RefSeq" id="XP_026497497.2">
    <property type="nucleotide sequence ID" value="XM_026641712.2"/>
</dbReference>
<evidence type="ECO:0000256" key="3">
    <source>
        <dbReference type="ARBA" id="ARBA00023015"/>
    </source>
</evidence>
<evidence type="ECO:0000256" key="7">
    <source>
        <dbReference type="SAM" id="MobiDB-lite"/>
    </source>
</evidence>
<dbReference type="GO" id="GO:0000981">
    <property type="term" value="F:DNA-binding transcription factor activity, RNA polymerase II-specific"/>
    <property type="evidence" value="ECO:0007669"/>
    <property type="project" value="TreeGrafter"/>
</dbReference>
<feature type="compositionally biased region" description="Polar residues" evidence="7">
    <location>
        <begin position="264"/>
        <end position="282"/>
    </location>
</feature>
<dbReference type="GO" id="GO:0045165">
    <property type="term" value="P:cell fate commitment"/>
    <property type="evidence" value="ECO:0007669"/>
    <property type="project" value="UniProtKB-ARBA"/>
</dbReference>
<comment type="subcellular location">
    <subcellularLocation>
        <location evidence="1">Nucleus</location>
    </subcellularLocation>
</comment>
<dbReference type="PROSITE" id="PS50888">
    <property type="entry name" value="BHLH"/>
    <property type="match status" value="1"/>
</dbReference>
<evidence type="ECO:0000256" key="6">
    <source>
        <dbReference type="ARBA" id="ARBA00023242"/>
    </source>
</evidence>
<evidence type="ECO:0000259" key="8">
    <source>
        <dbReference type="PROSITE" id="PS50112"/>
    </source>
</evidence>
<evidence type="ECO:0000256" key="1">
    <source>
        <dbReference type="ARBA" id="ARBA00004123"/>
    </source>
</evidence>
<dbReference type="OrthoDB" id="6021714at2759"/>
<keyword evidence="10" id="KW-1185">Reference proteome</keyword>
<keyword evidence="5" id="KW-0804">Transcription</keyword>
<feature type="compositionally biased region" description="Polar residues" evidence="7">
    <location>
        <begin position="864"/>
        <end position="874"/>
    </location>
</feature>
<dbReference type="Pfam" id="PF00989">
    <property type="entry name" value="PAS"/>
    <property type="match status" value="1"/>
</dbReference>
<dbReference type="InterPro" id="IPR000014">
    <property type="entry name" value="PAS"/>
</dbReference>
<keyword evidence="4" id="KW-0238">DNA-binding</keyword>
<keyword evidence="3" id="KW-0805">Transcription regulation</keyword>
<dbReference type="Pfam" id="PF23171">
    <property type="entry name" value="bHLH_HIF1A"/>
    <property type="match status" value="1"/>
</dbReference>
<dbReference type="Pfam" id="PF08447">
    <property type="entry name" value="PAS_3"/>
    <property type="match status" value="1"/>
</dbReference>
<accession>A0A8B8IM29</accession>
<dbReference type="GO" id="GO:0000977">
    <property type="term" value="F:RNA polymerase II transcription regulatory region sequence-specific DNA binding"/>
    <property type="evidence" value="ECO:0007669"/>
    <property type="project" value="TreeGrafter"/>
</dbReference>
<dbReference type="CDD" id="cd00130">
    <property type="entry name" value="PAS"/>
    <property type="match status" value="2"/>
</dbReference>
<evidence type="ECO:0000313" key="10">
    <source>
        <dbReference type="Proteomes" id="UP001652626"/>
    </source>
</evidence>
<dbReference type="InterPro" id="IPR036638">
    <property type="entry name" value="HLH_DNA-bd_sf"/>
</dbReference>
<dbReference type="InterPro" id="IPR035965">
    <property type="entry name" value="PAS-like_dom_sf"/>
</dbReference>
<dbReference type="Gene3D" id="4.10.280.10">
    <property type="entry name" value="Helix-loop-helix DNA-binding domain"/>
    <property type="match status" value="1"/>
</dbReference>
<dbReference type="GO" id="GO:0005634">
    <property type="term" value="C:nucleus"/>
    <property type="evidence" value="ECO:0007669"/>
    <property type="project" value="UniProtKB-SubCell"/>
</dbReference>
<reference evidence="11" key="1">
    <citation type="submission" date="2025-08" db="UniProtKB">
        <authorList>
            <consortium name="RefSeq"/>
        </authorList>
    </citation>
    <scope>IDENTIFICATION</scope>
    <source>
        <tissue evidence="11">Whole body</tissue>
    </source>
</reference>
<dbReference type="PANTHER" id="PTHR23043:SF26">
    <property type="entry name" value="PROTEIN TRACHEALESS"/>
    <property type="match status" value="1"/>
</dbReference>
<dbReference type="SMART" id="SM00091">
    <property type="entry name" value="PAS"/>
    <property type="match status" value="2"/>
</dbReference>
<dbReference type="SUPFAM" id="SSF55785">
    <property type="entry name" value="PYP-like sensor domain (PAS domain)"/>
    <property type="match status" value="2"/>
</dbReference>
<dbReference type="OMA" id="LDRAFCI"/>
<evidence type="ECO:0000259" key="9">
    <source>
        <dbReference type="PROSITE" id="PS50888"/>
    </source>
</evidence>
<dbReference type="SMART" id="SM00353">
    <property type="entry name" value="HLH"/>
    <property type="match status" value="1"/>
</dbReference>
<name>A0A8B8IM29_VANTA</name>
<feature type="domain" description="PAS" evidence="8">
    <location>
        <begin position="187"/>
        <end position="257"/>
    </location>
</feature>